<evidence type="ECO:0000256" key="4">
    <source>
        <dbReference type="ARBA" id="ARBA00022989"/>
    </source>
</evidence>
<dbReference type="OrthoDB" id="7359894at2"/>
<name>F5XPD8_MICPN</name>
<keyword evidence="3 7" id="KW-0812">Transmembrane</keyword>
<dbReference type="Pfam" id="PF04024">
    <property type="entry name" value="PspC"/>
    <property type="match status" value="1"/>
</dbReference>
<dbReference type="InterPro" id="IPR007168">
    <property type="entry name" value="Phageshock_PspC_N"/>
</dbReference>
<feature type="compositionally biased region" description="Low complexity" evidence="6">
    <location>
        <begin position="172"/>
        <end position="192"/>
    </location>
</feature>
<keyword evidence="10" id="KW-1185">Reference proteome</keyword>
<gene>
    <name evidence="9" type="ordered locus">MLP_12320</name>
</gene>
<protein>
    <recommendedName>
        <fullName evidence="8">Phage shock protein PspC N-terminal domain-containing protein</fullName>
    </recommendedName>
</protein>
<evidence type="ECO:0000256" key="7">
    <source>
        <dbReference type="SAM" id="Phobius"/>
    </source>
</evidence>
<dbReference type="eggNOG" id="COG1983">
    <property type="taxonomic scope" value="Bacteria"/>
</dbReference>
<proteinExistence type="predicted"/>
<dbReference type="GO" id="GO:0005886">
    <property type="term" value="C:plasma membrane"/>
    <property type="evidence" value="ECO:0007669"/>
    <property type="project" value="UniProtKB-SubCell"/>
</dbReference>
<feature type="compositionally biased region" description="Low complexity" evidence="6">
    <location>
        <begin position="201"/>
        <end position="213"/>
    </location>
</feature>
<dbReference type="EMBL" id="AP012204">
    <property type="protein sequence ID" value="BAK34246.1"/>
    <property type="molecule type" value="Genomic_DNA"/>
</dbReference>
<evidence type="ECO:0000313" key="9">
    <source>
        <dbReference type="EMBL" id="BAK34246.1"/>
    </source>
</evidence>
<dbReference type="InterPro" id="IPR052027">
    <property type="entry name" value="PspC"/>
</dbReference>
<dbReference type="PANTHER" id="PTHR33885:SF3">
    <property type="entry name" value="PHAGE SHOCK PROTEIN C"/>
    <property type="match status" value="1"/>
</dbReference>
<dbReference type="Proteomes" id="UP000007947">
    <property type="component" value="Chromosome"/>
</dbReference>
<dbReference type="STRING" id="1032480.MLP_12320"/>
<keyword evidence="5 7" id="KW-0472">Membrane</keyword>
<comment type="subcellular location">
    <subcellularLocation>
        <location evidence="1">Cell membrane</location>
        <topology evidence="1">Single-pass membrane protein</topology>
    </subcellularLocation>
</comment>
<keyword evidence="2" id="KW-1003">Cell membrane</keyword>
<evidence type="ECO:0000256" key="1">
    <source>
        <dbReference type="ARBA" id="ARBA00004162"/>
    </source>
</evidence>
<feature type="domain" description="Phage shock protein PspC N-terminal" evidence="8">
    <location>
        <begin position="10"/>
        <end position="67"/>
    </location>
</feature>
<dbReference type="PANTHER" id="PTHR33885">
    <property type="entry name" value="PHAGE SHOCK PROTEIN C"/>
    <property type="match status" value="1"/>
</dbReference>
<feature type="compositionally biased region" description="Pro residues" evidence="6">
    <location>
        <begin position="104"/>
        <end position="122"/>
    </location>
</feature>
<reference evidence="9 10" key="1">
    <citation type="submission" date="2011-05" db="EMBL/GenBank/DDBJ databases">
        <title>Whole genome sequence of Microlunatus phosphovorus NM-1.</title>
        <authorList>
            <person name="Hosoyama A."/>
            <person name="Sasaki K."/>
            <person name="Harada T."/>
            <person name="Igarashi R."/>
            <person name="Kawakoshi A."/>
            <person name="Sasagawa M."/>
            <person name="Fukada J."/>
            <person name="Nakamura S."/>
            <person name="Katano Y."/>
            <person name="Hanada S."/>
            <person name="Kamagata Y."/>
            <person name="Nakamura N."/>
            <person name="Yamazaki S."/>
            <person name="Fujita N."/>
        </authorList>
    </citation>
    <scope>NUCLEOTIDE SEQUENCE [LARGE SCALE GENOMIC DNA]</scope>
    <source>
        <strain evidence="10">ATCC 700054 / DSM 10555 / JCM 9379 / NBRC 101784 / NCIMB 13414 / VKM Ac-1990 / NM-1</strain>
    </source>
</reference>
<feature type="compositionally biased region" description="Basic and acidic residues" evidence="6">
    <location>
        <begin position="227"/>
        <end position="240"/>
    </location>
</feature>
<evidence type="ECO:0000256" key="3">
    <source>
        <dbReference type="ARBA" id="ARBA00022692"/>
    </source>
</evidence>
<dbReference type="HOGENOM" id="CLU_1155384_0_0_11"/>
<feature type="compositionally biased region" description="Pro residues" evidence="6">
    <location>
        <begin position="158"/>
        <end position="170"/>
    </location>
</feature>
<sequence length="240" mass="24867">MSSPYPPQPRRLMRDPSNKVIGGVCSGVAKYLNMDVNLVRVLTVIISLFTGVPIVLYLIALFVLPEEGAQPPQPPHVNGPQAGNYGTQAGYGQPWQQQTYGQPAPAPAPAPGPTPTPAPGPDPVWGAGGAPWEQPQAPAPAPAAQPPAWPEPATAMPEQPPAEAPSPEPLPETEVVRAAAEETSTWESAPAEPVTAESVNAEPVTAEPMTAEAETAEAETEVPGADVPKEGAAEEDKPQA</sequence>
<dbReference type="KEGG" id="mph:MLP_12320"/>
<evidence type="ECO:0000313" key="10">
    <source>
        <dbReference type="Proteomes" id="UP000007947"/>
    </source>
</evidence>
<dbReference type="RefSeq" id="WP_013862129.1">
    <property type="nucleotide sequence ID" value="NC_015635.1"/>
</dbReference>
<evidence type="ECO:0000256" key="5">
    <source>
        <dbReference type="ARBA" id="ARBA00023136"/>
    </source>
</evidence>
<evidence type="ECO:0000259" key="8">
    <source>
        <dbReference type="Pfam" id="PF04024"/>
    </source>
</evidence>
<organism evidence="9 10">
    <name type="scientific">Microlunatus phosphovorus (strain ATCC 700054 / DSM 10555 / JCM 9379 / NBRC 101784 / NCIMB 13414 / VKM Ac-1990 / NM-1)</name>
    <dbReference type="NCBI Taxonomy" id="1032480"/>
    <lineage>
        <taxon>Bacteria</taxon>
        <taxon>Bacillati</taxon>
        <taxon>Actinomycetota</taxon>
        <taxon>Actinomycetes</taxon>
        <taxon>Propionibacteriales</taxon>
        <taxon>Propionibacteriaceae</taxon>
        <taxon>Microlunatus</taxon>
    </lineage>
</organism>
<dbReference type="AlphaFoldDB" id="F5XPD8"/>
<feature type="transmembrane region" description="Helical" evidence="7">
    <location>
        <begin position="41"/>
        <end position="64"/>
    </location>
</feature>
<feature type="region of interest" description="Disordered" evidence="6">
    <location>
        <begin position="70"/>
        <end position="240"/>
    </location>
</feature>
<feature type="compositionally biased region" description="Pro residues" evidence="6">
    <location>
        <begin position="137"/>
        <end position="150"/>
    </location>
</feature>
<keyword evidence="4 7" id="KW-1133">Transmembrane helix</keyword>
<evidence type="ECO:0000256" key="6">
    <source>
        <dbReference type="SAM" id="MobiDB-lite"/>
    </source>
</evidence>
<evidence type="ECO:0000256" key="2">
    <source>
        <dbReference type="ARBA" id="ARBA00022475"/>
    </source>
</evidence>
<accession>F5XPD8</accession>